<dbReference type="SUPFAM" id="SSF103473">
    <property type="entry name" value="MFS general substrate transporter"/>
    <property type="match status" value="1"/>
</dbReference>
<comment type="caution">
    <text evidence="8">The sequence shown here is derived from an EMBL/GenBank/DDBJ whole genome shotgun (WGS) entry which is preliminary data.</text>
</comment>
<evidence type="ECO:0000313" key="8">
    <source>
        <dbReference type="EMBL" id="KAK7491565.1"/>
    </source>
</evidence>
<accession>A0ABD0KWX7</accession>
<evidence type="ECO:0000256" key="4">
    <source>
        <dbReference type="ARBA" id="ARBA00023136"/>
    </source>
</evidence>
<keyword evidence="2 6" id="KW-0812">Transmembrane</keyword>
<feature type="transmembrane region" description="Helical" evidence="6">
    <location>
        <begin position="21"/>
        <end position="38"/>
    </location>
</feature>
<dbReference type="AlphaFoldDB" id="A0ABD0KWX7"/>
<evidence type="ECO:0000313" key="9">
    <source>
        <dbReference type="Proteomes" id="UP001519460"/>
    </source>
</evidence>
<evidence type="ECO:0000256" key="1">
    <source>
        <dbReference type="ARBA" id="ARBA00004141"/>
    </source>
</evidence>
<feature type="transmembrane region" description="Helical" evidence="6">
    <location>
        <begin position="189"/>
        <end position="209"/>
    </location>
</feature>
<dbReference type="EMBL" id="JACVVK020000113">
    <property type="protein sequence ID" value="KAK7491565.1"/>
    <property type="molecule type" value="Genomic_DNA"/>
</dbReference>
<dbReference type="PROSITE" id="PS50850">
    <property type="entry name" value="MFS"/>
    <property type="match status" value="1"/>
</dbReference>
<organism evidence="8 9">
    <name type="scientific">Batillaria attramentaria</name>
    <dbReference type="NCBI Taxonomy" id="370345"/>
    <lineage>
        <taxon>Eukaryota</taxon>
        <taxon>Metazoa</taxon>
        <taxon>Spiralia</taxon>
        <taxon>Lophotrochozoa</taxon>
        <taxon>Mollusca</taxon>
        <taxon>Gastropoda</taxon>
        <taxon>Caenogastropoda</taxon>
        <taxon>Sorbeoconcha</taxon>
        <taxon>Cerithioidea</taxon>
        <taxon>Batillariidae</taxon>
        <taxon>Batillaria</taxon>
    </lineage>
</organism>
<protein>
    <recommendedName>
        <fullName evidence="7">Major facilitator superfamily (MFS) profile domain-containing protein</fullName>
    </recommendedName>
</protein>
<sequence length="519" mass="56969">MAPFDEVLEKTGQFGVYQKRLLCLVCLTAASVILQNLAPVFTMNLPRHRCKLPEYPNDTYSIQSSYHQHLINVTIPTTDGAYSECTLHDANLYYNGSDAQWKVTECSEWVYDKSTFESTITTQLNLVCRNKIYRSHSNMMIFVGKISGALINSVGGDSFGRRRVFMLLLLPMLACAVGLVFVNSLPALMILRFFIGATSAGCYLCNVVIVMELVGPAYRRWAQVGLEVSSISINLLATLFAYLLRDWRHFQAVVAAPCLPLLLGYIFVPESPRWLVSKGRLAEAQKIVDAMARANGTSPAPTLDTDPDPPDGSNCQICIVMCMYGLMLNVSNMSGDIFLNFGIMSALNIVSLLIFTFLNERVGRRLFLMGAAGVGGLACLATILPVVLEESDWILRGLSLGGRMFITTAMSGIYIMSPELFPTVLRSFGLGSCSMMSQLGGLVSPYVADLVVFGIAGVTTAGMVLVLPETRGRHLPETVRDAEMFGRRPVDEQRSPEDVEMKTAPLLTTDIESHARNSA</sequence>
<feature type="domain" description="Major facilitator superfamily (MFS) profile" evidence="7">
    <location>
        <begin position="69"/>
        <end position="479"/>
    </location>
</feature>
<dbReference type="GO" id="GO:0016020">
    <property type="term" value="C:membrane"/>
    <property type="evidence" value="ECO:0007669"/>
    <property type="project" value="UniProtKB-SubCell"/>
</dbReference>
<dbReference type="Pfam" id="PF00083">
    <property type="entry name" value="Sugar_tr"/>
    <property type="match status" value="2"/>
</dbReference>
<feature type="transmembrane region" description="Helical" evidence="6">
    <location>
        <begin position="366"/>
        <end position="387"/>
    </location>
</feature>
<evidence type="ECO:0000259" key="7">
    <source>
        <dbReference type="PROSITE" id="PS50850"/>
    </source>
</evidence>
<gene>
    <name evidence="8" type="ORF">BaRGS_00017204</name>
</gene>
<keyword evidence="4 6" id="KW-0472">Membrane</keyword>
<keyword evidence="3 6" id="KW-1133">Transmembrane helix</keyword>
<dbReference type="InterPro" id="IPR036259">
    <property type="entry name" value="MFS_trans_sf"/>
</dbReference>
<evidence type="ECO:0000256" key="3">
    <source>
        <dbReference type="ARBA" id="ARBA00022989"/>
    </source>
</evidence>
<keyword evidence="9" id="KW-1185">Reference proteome</keyword>
<dbReference type="InterPro" id="IPR020846">
    <property type="entry name" value="MFS_dom"/>
</dbReference>
<feature type="transmembrane region" description="Helical" evidence="6">
    <location>
        <begin position="337"/>
        <end position="359"/>
    </location>
</feature>
<comment type="subcellular location">
    <subcellularLocation>
        <location evidence="1">Membrane</location>
        <topology evidence="1">Multi-pass membrane protein</topology>
    </subcellularLocation>
</comment>
<proteinExistence type="predicted"/>
<feature type="transmembrane region" description="Helical" evidence="6">
    <location>
        <begin position="164"/>
        <end position="182"/>
    </location>
</feature>
<feature type="compositionally biased region" description="Basic and acidic residues" evidence="5">
    <location>
        <begin position="488"/>
        <end position="501"/>
    </location>
</feature>
<feature type="transmembrane region" description="Helical" evidence="6">
    <location>
        <begin position="446"/>
        <end position="467"/>
    </location>
</feature>
<evidence type="ECO:0000256" key="6">
    <source>
        <dbReference type="SAM" id="Phobius"/>
    </source>
</evidence>
<dbReference type="Gene3D" id="1.20.1250.20">
    <property type="entry name" value="MFS general substrate transporter like domains"/>
    <property type="match status" value="2"/>
</dbReference>
<evidence type="ECO:0000256" key="5">
    <source>
        <dbReference type="SAM" id="MobiDB-lite"/>
    </source>
</evidence>
<evidence type="ECO:0000256" key="2">
    <source>
        <dbReference type="ARBA" id="ARBA00022692"/>
    </source>
</evidence>
<feature type="transmembrane region" description="Helical" evidence="6">
    <location>
        <begin position="221"/>
        <end position="243"/>
    </location>
</feature>
<dbReference type="Proteomes" id="UP001519460">
    <property type="component" value="Unassembled WGS sequence"/>
</dbReference>
<feature type="region of interest" description="Disordered" evidence="5">
    <location>
        <begin position="488"/>
        <end position="519"/>
    </location>
</feature>
<dbReference type="InterPro" id="IPR005828">
    <property type="entry name" value="MFS_sugar_transport-like"/>
</dbReference>
<dbReference type="PANTHER" id="PTHR24064">
    <property type="entry name" value="SOLUTE CARRIER FAMILY 22 MEMBER"/>
    <property type="match status" value="1"/>
</dbReference>
<feature type="transmembrane region" description="Helical" evidence="6">
    <location>
        <begin position="250"/>
        <end position="268"/>
    </location>
</feature>
<name>A0ABD0KWX7_9CAEN</name>
<reference evidence="8 9" key="1">
    <citation type="journal article" date="2023" name="Sci. Data">
        <title>Genome assembly of the Korean intertidal mud-creeper Batillaria attramentaria.</title>
        <authorList>
            <person name="Patra A.K."/>
            <person name="Ho P.T."/>
            <person name="Jun S."/>
            <person name="Lee S.J."/>
            <person name="Kim Y."/>
            <person name="Won Y.J."/>
        </authorList>
    </citation>
    <scope>NUCLEOTIDE SEQUENCE [LARGE SCALE GENOMIC DNA]</scope>
    <source>
        <strain evidence="8">Wonlab-2016</strain>
    </source>
</reference>